<dbReference type="GO" id="GO:0016765">
    <property type="term" value="F:transferase activity, transferring alkyl or aryl (other than methyl) groups"/>
    <property type="evidence" value="ECO:0007669"/>
    <property type="project" value="InterPro"/>
</dbReference>
<evidence type="ECO:0000256" key="5">
    <source>
        <dbReference type="SAM" id="Phobius"/>
    </source>
</evidence>
<keyword evidence="4 5" id="KW-0472">Membrane</keyword>
<sequence length="282" mass="28150">MEAVPRRTGSPVALLLAAHPVPAVAVSGLATALAVAVGRGPAGCLLVALAVLSGQLCVGWSNDLIDVRRDIRAGRRDKPLAVGALAPSSAAAAACGAAAACVPLSLASGAAAGFAHLVAVGAALSYNAVLKRTRWSWAPYALAFALLPAFVTRGLPDHPWPPAWLLAAGALLGVGAHLTNVLPDIDADLACGIHGFPQRLGRTRSRGLAALTLLAASAALALGPPGPPGPAGWTGLAAAAGLAAVAALPRPRHPDSRLPFLLTIALSALDLALLLLRGTALR</sequence>
<evidence type="ECO:0000256" key="1">
    <source>
        <dbReference type="ARBA" id="ARBA00004141"/>
    </source>
</evidence>
<comment type="subcellular location">
    <subcellularLocation>
        <location evidence="1">Membrane</location>
        <topology evidence="1">Multi-pass membrane protein</topology>
    </subcellularLocation>
</comment>
<reference evidence="6 7" key="1">
    <citation type="submission" date="2019-06" db="EMBL/GenBank/DDBJ databases">
        <title>Description of Kitasatospora acidophila sp. nov. isolated from pine grove soil, and reclassification of Streptomyces novaecaesareae to Kitasatospora novaeceasareae comb. nov.</title>
        <authorList>
            <person name="Kim M.J."/>
        </authorList>
    </citation>
    <scope>NUCLEOTIDE SEQUENCE [LARGE SCALE GENOMIC DNA]</scope>
    <source>
        <strain evidence="6 7">MMS16-CNU292</strain>
    </source>
</reference>
<dbReference type="InterPro" id="IPR044878">
    <property type="entry name" value="UbiA_sf"/>
</dbReference>
<proteinExistence type="predicted"/>
<feature type="transmembrane region" description="Helical" evidence="5">
    <location>
        <begin position="12"/>
        <end position="34"/>
    </location>
</feature>
<keyword evidence="7" id="KW-1185">Reference proteome</keyword>
<keyword evidence="2 5" id="KW-0812">Transmembrane</keyword>
<dbReference type="EMBL" id="VIGB01000001">
    <property type="protein sequence ID" value="TQF08093.1"/>
    <property type="molecule type" value="Genomic_DNA"/>
</dbReference>
<organism evidence="6 7">
    <name type="scientific">Kitasatospora acidiphila</name>
    <dbReference type="NCBI Taxonomy" id="2567942"/>
    <lineage>
        <taxon>Bacteria</taxon>
        <taxon>Bacillati</taxon>
        <taxon>Actinomycetota</taxon>
        <taxon>Actinomycetes</taxon>
        <taxon>Kitasatosporales</taxon>
        <taxon>Streptomycetaceae</taxon>
        <taxon>Kitasatospora</taxon>
    </lineage>
</organism>
<evidence type="ECO:0000256" key="4">
    <source>
        <dbReference type="ARBA" id="ARBA00023136"/>
    </source>
</evidence>
<feature type="transmembrane region" description="Helical" evidence="5">
    <location>
        <begin position="207"/>
        <end position="224"/>
    </location>
</feature>
<evidence type="ECO:0000256" key="2">
    <source>
        <dbReference type="ARBA" id="ARBA00022692"/>
    </source>
</evidence>
<evidence type="ECO:0008006" key="8">
    <source>
        <dbReference type="Google" id="ProtNLM"/>
    </source>
</evidence>
<feature type="transmembrane region" description="Helical" evidence="5">
    <location>
        <begin position="230"/>
        <end position="248"/>
    </location>
</feature>
<dbReference type="OrthoDB" id="3212588at2"/>
<evidence type="ECO:0000313" key="7">
    <source>
        <dbReference type="Proteomes" id="UP000319103"/>
    </source>
</evidence>
<accession>A0A540WGE5</accession>
<dbReference type="GO" id="GO:0016020">
    <property type="term" value="C:membrane"/>
    <property type="evidence" value="ECO:0007669"/>
    <property type="project" value="UniProtKB-SubCell"/>
</dbReference>
<dbReference type="Gene3D" id="1.10.357.140">
    <property type="entry name" value="UbiA prenyltransferase"/>
    <property type="match status" value="1"/>
</dbReference>
<dbReference type="Pfam" id="PF01040">
    <property type="entry name" value="UbiA"/>
    <property type="match status" value="1"/>
</dbReference>
<feature type="transmembrane region" description="Helical" evidence="5">
    <location>
        <begin position="40"/>
        <end position="60"/>
    </location>
</feature>
<dbReference type="AlphaFoldDB" id="A0A540WGE5"/>
<feature type="transmembrane region" description="Helical" evidence="5">
    <location>
        <begin position="162"/>
        <end position="182"/>
    </location>
</feature>
<evidence type="ECO:0000313" key="6">
    <source>
        <dbReference type="EMBL" id="TQF08093.1"/>
    </source>
</evidence>
<dbReference type="Proteomes" id="UP000319103">
    <property type="component" value="Unassembled WGS sequence"/>
</dbReference>
<comment type="caution">
    <text evidence="6">The sequence shown here is derived from an EMBL/GenBank/DDBJ whole genome shotgun (WGS) entry which is preliminary data.</text>
</comment>
<evidence type="ECO:0000256" key="3">
    <source>
        <dbReference type="ARBA" id="ARBA00022989"/>
    </source>
</evidence>
<feature type="transmembrane region" description="Helical" evidence="5">
    <location>
        <begin position="137"/>
        <end position="156"/>
    </location>
</feature>
<keyword evidence="3 5" id="KW-1133">Transmembrane helix</keyword>
<dbReference type="InterPro" id="IPR000537">
    <property type="entry name" value="UbiA_prenyltransferase"/>
</dbReference>
<gene>
    <name evidence="6" type="ORF">E6W39_00730</name>
</gene>
<protein>
    <recommendedName>
        <fullName evidence="8">4-hydroxybenzoate polyprenyltransferase</fullName>
    </recommendedName>
</protein>
<feature type="transmembrane region" description="Helical" evidence="5">
    <location>
        <begin position="106"/>
        <end position="130"/>
    </location>
</feature>
<feature type="transmembrane region" description="Helical" evidence="5">
    <location>
        <begin position="80"/>
        <end position="100"/>
    </location>
</feature>
<name>A0A540WGE5_9ACTN</name>
<feature type="transmembrane region" description="Helical" evidence="5">
    <location>
        <begin position="260"/>
        <end position="280"/>
    </location>
</feature>